<comment type="caution">
    <text evidence="1">The sequence shown here is derived from an EMBL/GenBank/DDBJ whole genome shotgun (WGS) entry which is preliminary data.</text>
</comment>
<keyword evidence="2" id="KW-1185">Reference proteome</keyword>
<protein>
    <submittedName>
        <fullName evidence="1">Uncharacterized protein</fullName>
    </submittedName>
</protein>
<reference evidence="1" key="1">
    <citation type="submission" date="2017-07" db="EMBL/GenBank/DDBJ databases">
        <title>Taro Niue Genome Assembly and Annotation.</title>
        <authorList>
            <person name="Atibalentja N."/>
            <person name="Keating K."/>
            <person name="Fields C.J."/>
        </authorList>
    </citation>
    <scope>NUCLEOTIDE SEQUENCE</scope>
    <source>
        <strain evidence="1">Niue_2</strain>
        <tissue evidence="1">Leaf</tissue>
    </source>
</reference>
<dbReference type="Proteomes" id="UP000652761">
    <property type="component" value="Unassembled WGS sequence"/>
</dbReference>
<organism evidence="1 2">
    <name type="scientific">Colocasia esculenta</name>
    <name type="common">Wild taro</name>
    <name type="synonym">Arum esculentum</name>
    <dbReference type="NCBI Taxonomy" id="4460"/>
    <lineage>
        <taxon>Eukaryota</taxon>
        <taxon>Viridiplantae</taxon>
        <taxon>Streptophyta</taxon>
        <taxon>Embryophyta</taxon>
        <taxon>Tracheophyta</taxon>
        <taxon>Spermatophyta</taxon>
        <taxon>Magnoliopsida</taxon>
        <taxon>Liliopsida</taxon>
        <taxon>Araceae</taxon>
        <taxon>Aroideae</taxon>
        <taxon>Colocasieae</taxon>
        <taxon>Colocasia</taxon>
    </lineage>
</organism>
<evidence type="ECO:0000313" key="2">
    <source>
        <dbReference type="Proteomes" id="UP000652761"/>
    </source>
</evidence>
<dbReference type="AlphaFoldDB" id="A0A843UV55"/>
<evidence type="ECO:0000313" key="1">
    <source>
        <dbReference type="EMBL" id="MQL83569.1"/>
    </source>
</evidence>
<accession>A0A843UV55</accession>
<sequence length="89" mass="9683">MVVSTHPLVVSTLAYCPRIHFLRQGQVVLTHSMVVSTLDPASRRSFCHLGQGVDTLSGGVDTLRLKSQCIDGDETLVEETVETDSERGV</sequence>
<name>A0A843UV55_COLES</name>
<dbReference type="EMBL" id="NMUH01000704">
    <property type="protein sequence ID" value="MQL83569.1"/>
    <property type="molecule type" value="Genomic_DNA"/>
</dbReference>
<gene>
    <name evidence="1" type="ORF">Taro_016069</name>
</gene>
<proteinExistence type="predicted"/>